<dbReference type="Gene3D" id="2.20.28.10">
    <property type="match status" value="1"/>
</dbReference>
<evidence type="ECO:0000256" key="13">
    <source>
        <dbReference type="SAM" id="MobiDB-lite"/>
    </source>
</evidence>
<evidence type="ECO:0000256" key="9">
    <source>
        <dbReference type="ARBA" id="ARBA00023242"/>
    </source>
</evidence>
<dbReference type="EMBL" id="PUHW01000208">
    <property type="protein sequence ID" value="KAG0687852.1"/>
    <property type="molecule type" value="Genomic_DNA"/>
</dbReference>
<dbReference type="GO" id="GO:0005524">
    <property type="term" value="F:ATP binding"/>
    <property type="evidence" value="ECO:0007669"/>
    <property type="project" value="UniProtKB-UniRule"/>
</dbReference>
<dbReference type="PRINTS" id="PR01661">
    <property type="entry name" value="MCMPROTEIN5"/>
</dbReference>
<dbReference type="SMART" id="SM00350">
    <property type="entry name" value="MCM"/>
    <property type="match status" value="1"/>
</dbReference>
<dbReference type="InterPro" id="IPR054125">
    <property type="entry name" value="MCM5_C"/>
</dbReference>
<evidence type="ECO:0000259" key="14">
    <source>
        <dbReference type="PROSITE" id="PS50051"/>
    </source>
</evidence>
<dbReference type="AlphaFoldDB" id="A0A9P6WJ30"/>
<feature type="domain" description="MCM C-terminal AAA(+) ATPase" evidence="14">
    <location>
        <begin position="325"/>
        <end position="531"/>
    </location>
</feature>
<keyword evidence="8 11" id="KW-0238">DNA-binding</keyword>
<dbReference type="GO" id="GO:0003697">
    <property type="term" value="F:single-stranded DNA binding"/>
    <property type="evidence" value="ECO:0007669"/>
    <property type="project" value="TreeGrafter"/>
</dbReference>
<comment type="caution">
    <text evidence="15">The sequence shown here is derived from an EMBL/GenBank/DDBJ whole genome shotgun (WGS) entry which is preliminary data.</text>
</comment>
<keyword evidence="10 12" id="KW-0131">Cell cycle</keyword>
<comment type="similarity">
    <text evidence="2 11">Belongs to the MCM family.</text>
</comment>
<dbReference type="InterPro" id="IPR041562">
    <property type="entry name" value="MCM_lid"/>
</dbReference>
<keyword evidence="7 11" id="KW-0067">ATP-binding</keyword>
<evidence type="ECO:0000256" key="7">
    <source>
        <dbReference type="ARBA" id="ARBA00022840"/>
    </source>
</evidence>
<evidence type="ECO:0000256" key="12">
    <source>
        <dbReference type="RuleBase" id="RU368063"/>
    </source>
</evidence>
<keyword evidence="5 12" id="KW-0378">Hydrolase</keyword>
<dbReference type="InterPro" id="IPR027925">
    <property type="entry name" value="MCM_N"/>
</dbReference>
<keyword evidence="6 12" id="KW-0347">Helicase</keyword>
<reference evidence="15" key="1">
    <citation type="submission" date="2020-11" db="EMBL/GenBank/DDBJ databases">
        <title>Kefir isolates.</title>
        <authorList>
            <person name="Marcisauskas S."/>
            <person name="Kim Y."/>
            <person name="Blasche S."/>
        </authorList>
    </citation>
    <scope>NUCLEOTIDE SEQUENCE</scope>
    <source>
        <strain evidence="15">Olga-1</strain>
    </source>
</reference>
<dbReference type="GO" id="GO:0003688">
    <property type="term" value="F:DNA replication origin binding"/>
    <property type="evidence" value="ECO:0007669"/>
    <property type="project" value="UniProtKB-UniRule"/>
</dbReference>
<dbReference type="Gene3D" id="3.30.1640.10">
    <property type="entry name" value="mini-chromosome maintenance (MCM) complex, chain A, domain 1"/>
    <property type="match status" value="1"/>
</dbReference>
<protein>
    <recommendedName>
        <fullName evidence="12">DNA replication licensing factor MCM5</fullName>
        <ecNumber evidence="12">3.6.4.12</ecNumber>
    </recommendedName>
</protein>
<evidence type="ECO:0000256" key="1">
    <source>
        <dbReference type="ARBA" id="ARBA00004123"/>
    </source>
</evidence>
<dbReference type="Gene3D" id="2.40.50.140">
    <property type="entry name" value="Nucleic acid-binding proteins"/>
    <property type="match status" value="1"/>
</dbReference>
<dbReference type="Pfam" id="PF14551">
    <property type="entry name" value="MCM_N"/>
    <property type="match status" value="1"/>
</dbReference>
<dbReference type="CDD" id="cd17756">
    <property type="entry name" value="MCM5"/>
    <property type="match status" value="1"/>
</dbReference>
<dbReference type="InterPro" id="IPR031327">
    <property type="entry name" value="MCM"/>
</dbReference>
<dbReference type="GO" id="GO:0005656">
    <property type="term" value="C:nuclear pre-replicative complex"/>
    <property type="evidence" value="ECO:0007669"/>
    <property type="project" value="UniProtKB-ARBA"/>
</dbReference>
<comment type="subcellular location">
    <subcellularLocation>
        <location evidence="1 12">Nucleus</location>
    </subcellularLocation>
</comment>
<dbReference type="PANTHER" id="PTHR11630:SF42">
    <property type="entry name" value="DNA REPLICATION LICENSING FACTOR MCM5"/>
    <property type="match status" value="1"/>
</dbReference>
<evidence type="ECO:0000256" key="8">
    <source>
        <dbReference type="ARBA" id="ARBA00023125"/>
    </source>
</evidence>
<comment type="subunit">
    <text evidence="12">Component of the MCM2-7 complex.</text>
</comment>
<evidence type="ECO:0000256" key="5">
    <source>
        <dbReference type="ARBA" id="ARBA00022801"/>
    </source>
</evidence>
<dbReference type="GO" id="GO:0043596">
    <property type="term" value="C:nuclear replication fork"/>
    <property type="evidence" value="ECO:0007669"/>
    <property type="project" value="UniProtKB-ARBA"/>
</dbReference>
<evidence type="ECO:0000256" key="4">
    <source>
        <dbReference type="ARBA" id="ARBA00022741"/>
    </source>
</evidence>
<evidence type="ECO:0000256" key="6">
    <source>
        <dbReference type="ARBA" id="ARBA00022806"/>
    </source>
</evidence>
<dbReference type="GO" id="GO:0006267">
    <property type="term" value="P:pre-replicative complex assembly involved in nuclear cell cycle DNA replication"/>
    <property type="evidence" value="ECO:0007669"/>
    <property type="project" value="UniProtKB-ARBA"/>
</dbReference>
<keyword evidence="3 12" id="KW-0235">DNA replication</keyword>
<keyword evidence="9 12" id="KW-0539">Nucleus</keyword>
<evidence type="ECO:0000313" key="16">
    <source>
        <dbReference type="Proteomes" id="UP000697127"/>
    </source>
</evidence>
<dbReference type="GO" id="GO:0043138">
    <property type="term" value="F:3'-5' DNA helicase activity"/>
    <property type="evidence" value="ECO:0007669"/>
    <property type="project" value="TreeGrafter"/>
</dbReference>
<organism evidence="15 16">
    <name type="scientific">Pichia californica</name>
    <dbReference type="NCBI Taxonomy" id="460514"/>
    <lineage>
        <taxon>Eukaryota</taxon>
        <taxon>Fungi</taxon>
        <taxon>Dikarya</taxon>
        <taxon>Ascomycota</taxon>
        <taxon>Saccharomycotina</taxon>
        <taxon>Pichiomycetes</taxon>
        <taxon>Pichiales</taxon>
        <taxon>Pichiaceae</taxon>
        <taxon>Pichia</taxon>
    </lineage>
</organism>
<sequence>MSFERAESYTAPVFPPQQDAAGDQNSEIIKAFKRFILEFRVDNDFVYRNQLRENILAKQFKLIVRSEHLISFHAELHQKLLENPKDIIPLFENAITEIAKRNIYLTNEEEPSIFPQCQLILLSNDNKISIRDIDSDNVSKIIKISGIIINTSMLNSRASELTLICRTCSHTMKIKSNINLGLPQYPKKCLSPPLPDNSKSNCAPNPYLIVHDKSTFIDQQTLKLQETSDMVPVGEMPRHITLFVDRYLCNVLVPGTRCEIIGIYDTYQKKVRNTGSINNAAIRSPYLKVLGIQTADLLRSTGGLSRIFSEQEEEEFIALSRTPNLYDRFVKSIAPSIYGNEDIKRAITCLLFGGSKKILPDGMRLRGDINVLLLGDPGTAKSQLLKFVEKVAPISIYTSGKGSSAAGLTASVQRDPATRDFYLEGGAMVLADGGVICIDEFDKMRDEDRVAIHEAMEQQTISIAKAGITTVLNSRTSVLAAANPIFGRYDDMKAPGENIDFQTTILSRFDMIFIVKDEYNAHRDMSIAHHVMNVHTNGGTNEETTEGEIPIDLMKKYIQYCKLKCAPRLTPQASEMLSSNFVAIRKEVKLKESLSSERSSIPITVRQLEAIIRITESLAKMELSPIADIRHVEEAMRLFNASTMDAIKEGNTDNADTMLQMENMEGEIKRRLPMGWSTSYNTLRQTFVERGSYSVEALNKVLSIMERREIIQFRHNRSSIFRCGV</sequence>
<name>A0A9P6WJ30_9ASCO</name>
<evidence type="ECO:0000256" key="10">
    <source>
        <dbReference type="ARBA" id="ARBA00023306"/>
    </source>
</evidence>
<evidence type="ECO:0000313" key="15">
    <source>
        <dbReference type="EMBL" id="KAG0687852.1"/>
    </source>
</evidence>
<dbReference type="Gene3D" id="3.40.50.300">
    <property type="entry name" value="P-loop containing nucleotide triphosphate hydrolases"/>
    <property type="match status" value="1"/>
</dbReference>
<gene>
    <name evidence="15" type="primary">MCM5</name>
    <name evidence="15" type="ORF">C6P40_001772</name>
</gene>
<dbReference type="Pfam" id="PF17207">
    <property type="entry name" value="MCM_OB"/>
    <property type="match status" value="1"/>
</dbReference>
<dbReference type="InterPro" id="IPR027417">
    <property type="entry name" value="P-loop_NTPase"/>
</dbReference>
<feature type="region of interest" description="Disordered" evidence="13">
    <location>
        <begin position="1"/>
        <end position="21"/>
    </location>
</feature>
<keyword evidence="16" id="KW-1185">Reference proteome</keyword>
<dbReference type="Pfam" id="PF21933">
    <property type="entry name" value="MCM5_C"/>
    <property type="match status" value="1"/>
</dbReference>
<evidence type="ECO:0000256" key="2">
    <source>
        <dbReference type="ARBA" id="ARBA00008010"/>
    </source>
</evidence>
<proteinExistence type="inferred from homology"/>
<dbReference type="SUPFAM" id="SSF52540">
    <property type="entry name" value="P-loop containing nucleoside triphosphate hydrolases"/>
    <property type="match status" value="1"/>
</dbReference>
<dbReference type="PANTHER" id="PTHR11630">
    <property type="entry name" value="DNA REPLICATION LICENSING FACTOR MCM FAMILY MEMBER"/>
    <property type="match status" value="1"/>
</dbReference>
<dbReference type="SUPFAM" id="SSF50249">
    <property type="entry name" value="Nucleic acid-binding proteins"/>
    <property type="match status" value="1"/>
</dbReference>
<evidence type="ECO:0000256" key="3">
    <source>
        <dbReference type="ARBA" id="ARBA00022705"/>
    </source>
</evidence>
<comment type="catalytic activity">
    <reaction evidence="12">
        <text>ATP + H2O = ADP + phosphate + H(+)</text>
        <dbReference type="Rhea" id="RHEA:13065"/>
        <dbReference type="ChEBI" id="CHEBI:15377"/>
        <dbReference type="ChEBI" id="CHEBI:15378"/>
        <dbReference type="ChEBI" id="CHEBI:30616"/>
        <dbReference type="ChEBI" id="CHEBI:43474"/>
        <dbReference type="ChEBI" id="CHEBI:456216"/>
        <dbReference type="EC" id="3.6.4.12"/>
    </reaction>
</comment>
<dbReference type="GO" id="GO:0017116">
    <property type="term" value="F:single-stranded DNA helicase activity"/>
    <property type="evidence" value="ECO:0007669"/>
    <property type="project" value="TreeGrafter"/>
</dbReference>
<dbReference type="InterPro" id="IPR001208">
    <property type="entry name" value="MCM_dom"/>
</dbReference>
<dbReference type="OrthoDB" id="10036721at2759"/>
<dbReference type="GO" id="GO:0042555">
    <property type="term" value="C:MCM complex"/>
    <property type="evidence" value="ECO:0007669"/>
    <property type="project" value="UniProtKB-UniRule"/>
</dbReference>
<dbReference type="FunFam" id="3.40.50.300:FF:000241">
    <property type="entry name" value="DNA helicase"/>
    <property type="match status" value="1"/>
</dbReference>
<keyword evidence="4 11" id="KW-0547">Nucleotide-binding</keyword>
<dbReference type="GO" id="GO:0006279">
    <property type="term" value="P:premeiotic DNA replication"/>
    <property type="evidence" value="ECO:0007669"/>
    <property type="project" value="UniProtKB-ARBA"/>
</dbReference>
<dbReference type="Proteomes" id="UP000697127">
    <property type="component" value="Unassembled WGS sequence"/>
</dbReference>
<dbReference type="GO" id="GO:0006270">
    <property type="term" value="P:DNA replication initiation"/>
    <property type="evidence" value="ECO:0007669"/>
    <property type="project" value="UniProtKB-UniRule"/>
</dbReference>
<dbReference type="GO" id="GO:0000727">
    <property type="term" value="P:double-strand break repair via break-induced replication"/>
    <property type="evidence" value="ECO:0007669"/>
    <property type="project" value="TreeGrafter"/>
</dbReference>
<dbReference type="InterPro" id="IPR008048">
    <property type="entry name" value="MCM5"/>
</dbReference>
<dbReference type="InterPro" id="IPR012340">
    <property type="entry name" value="NA-bd_OB-fold"/>
</dbReference>
<dbReference type="GO" id="GO:0071162">
    <property type="term" value="C:CMG complex"/>
    <property type="evidence" value="ECO:0007669"/>
    <property type="project" value="UniProtKB-ARBA"/>
</dbReference>
<accession>A0A9P6WJ30</accession>
<dbReference type="PRINTS" id="PR01657">
    <property type="entry name" value="MCMFAMILY"/>
</dbReference>
<dbReference type="Pfam" id="PF00493">
    <property type="entry name" value="MCM"/>
    <property type="match status" value="1"/>
</dbReference>
<dbReference type="Pfam" id="PF17855">
    <property type="entry name" value="MCM_lid"/>
    <property type="match status" value="1"/>
</dbReference>
<comment type="function">
    <text evidence="12">Acts as component of the MCM2-7 complex (MCM complex) which is the replicative helicase essential for 'once per cell cycle' DNA replication initiation and elongation in eukaryotic cells. The active ATPase sites in the MCM2-7 ring are formed through the interaction surfaces of two neighboring subunits such that a critical structure of a conserved arginine finger motif is provided in trans relative to the ATP-binding site of the Walker A box of the adjacent subunit. The six ATPase active sites, however, are likely to contribute differentially to the complex helicase activity.</text>
</comment>
<evidence type="ECO:0000256" key="11">
    <source>
        <dbReference type="RuleBase" id="RU004070"/>
    </source>
</evidence>
<dbReference type="GO" id="GO:0016787">
    <property type="term" value="F:hydrolase activity"/>
    <property type="evidence" value="ECO:0007669"/>
    <property type="project" value="UniProtKB-KW"/>
</dbReference>
<dbReference type="EC" id="3.6.4.12" evidence="12"/>
<dbReference type="PROSITE" id="PS50051">
    <property type="entry name" value="MCM_2"/>
    <property type="match status" value="1"/>
</dbReference>
<dbReference type="InterPro" id="IPR033762">
    <property type="entry name" value="MCM_OB"/>
</dbReference>